<organism evidence="2 3">
    <name type="scientific">Spongisporangium articulatum</name>
    <dbReference type="NCBI Taxonomy" id="3362603"/>
    <lineage>
        <taxon>Bacteria</taxon>
        <taxon>Bacillati</taxon>
        <taxon>Actinomycetota</taxon>
        <taxon>Actinomycetes</taxon>
        <taxon>Kineosporiales</taxon>
        <taxon>Kineosporiaceae</taxon>
        <taxon>Spongisporangium</taxon>
    </lineage>
</organism>
<reference evidence="2 3" key="1">
    <citation type="submission" date="2024-10" db="EMBL/GenBank/DDBJ databases">
        <title>The Natural Products Discovery Center: Release of the First 8490 Sequenced Strains for Exploring Actinobacteria Biosynthetic Diversity.</title>
        <authorList>
            <person name="Kalkreuter E."/>
            <person name="Kautsar S.A."/>
            <person name="Yang D."/>
            <person name="Bader C.D."/>
            <person name="Teijaro C.N."/>
            <person name="Fluegel L."/>
            <person name="Davis C.M."/>
            <person name="Simpson J.R."/>
            <person name="Lauterbach L."/>
            <person name="Steele A.D."/>
            <person name="Gui C."/>
            <person name="Meng S."/>
            <person name="Li G."/>
            <person name="Viehrig K."/>
            <person name="Ye F."/>
            <person name="Su P."/>
            <person name="Kiefer A.F."/>
            <person name="Nichols A."/>
            <person name="Cepeda A.J."/>
            <person name="Yan W."/>
            <person name="Fan B."/>
            <person name="Jiang Y."/>
            <person name="Adhikari A."/>
            <person name="Zheng C.-J."/>
            <person name="Schuster L."/>
            <person name="Cowan T.M."/>
            <person name="Smanski M.J."/>
            <person name="Chevrette M.G."/>
            <person name="De Carvalho L.P.S."/>
            <person name="Shen B."/>
        </authorList>
    </citation>
    <scope>NUCLEOTIDE SEQUENCE [LARGE SCALE GENOMIC DNA]</scope>
    <source>
        <strain evidence="2 3">NPDC049639</strain>
    </source>
</reference>
<name>A0ABW8AJM8_9ACTN</name>
<evidence type="ECO:0000256" key="1">
    <source>
        <dbReference type="SAM" id="Phobius"/>
    </source>
</evidence>
<feature type="transmembrane region" description="Helical" evidence="1">
    <location>
        <begin position="146"/>
        <end position="169"/>
    </location>
</feature>
<evidence type="ECO:0000313" key="3">
    <source>
        <dbReference type="Proteomes" id="UP001612915"/>
    </source>
</evidence>
<feature type="transmembrane region" description="Helical" evidence="1">
    <location>
        <begin position="72"/>
        <end position="92"/>
    </location>
</feature>
<keyword evidence="1" id="KW-0472">Membrane</keyword>
<keyword evidence="1" id="KW-1133">Transmembrane helix</keyword>
<gene>
    <name evidence="2" type="ORF">ACIB24_05845</name>
</gene>
<evidence type="ECO:0000313" key="2">
    <source>
        <dbReference type="EMBL" id="MFI7586580.1"/>
    </source>
</evidence>
<keyword evidence="3" id="KW-1185">Reference proteome</keyword>
<protein>
    <recommendedName>
        <fullName evidence="4">DUF4386 domain-containing protein</fullName>
    </recommendedName>
</protein>
<sequence length="227" mass="23089">MSTLIESPAPAATAPGTRTGRAWAVAGAVAGAAGVAAIQLSLKIDSVYNPDIADDPAKQAADLATHKGVMTAMHITLMVATVLIPVFAAGLARRLRTGTPAGSLLPAVAASGLALTAVAGLMGAGLDTEFLFGLGEKGMTDELALVYGHWLSTIPWLWVGAGLSGVAVAVAAVRHRALPRWIGWVSAVLGGITLLFGISPLQYMAGFTGPVWLLVVALGFTLGDRKA</sequence>
<feature type="transmembrane region" description="Helical" evidence="1">
    <location>
        <begin position="104"/>
        <end position="126"/>
    </location>
</feature>
<proteinExistence type="predicted"/>
<comment type="caution">
    <text evidence="2">The sequence shown here is derived from an EMBL/GenBank/DDBJ whole genome shotgun (WGS) entry which is preliminary data.</text>
</comment>
<feature type="transmembrane region" description="Helical" evidence="1">
    <location>
        <begin position="22"/>
        <end position="42"/>
    </location>
</feature>
<evidence type="ECO:0008006" key="4">
    <source>
        <dbReference type="Google" id="ProtNLM"/>
    </source>
</evidence>
<keyword evidence="1" id="KW-0812">Transmembrane</keyword>
<feature type="transmembrane region" description="Helical" evidence="1">
    <location>
        <begin position="204"/>
        <end position="223"/>
    </location>
</feature>
<dbReference type="Proteomes" id="UP001612915">
    <property type="component" value="Unassembled WGS sequence"/>
</dbReference>
<dbReference type="RefSeq" id="WP_398276474.1">
    <property type="nucleotide sequence ID" value="NZ_JBITLV010000001.1"/>
</dbReference>
<dbReference type="EMBL" id="JBITLV010000001">
    <property type="protein sequence ID" value="MFI7586580.1"/>
    <property type="molecule type" value="Genomic_DNA"/>
</dbReference>
<accession>A0ABW8AJM8</accession>
<feature type="transmembrane region" description="Helical" evidence="1">
    <location>
        <begin position="181"/>
        <end position="198"/>
    </location>
</feature>